<dbReference type="GO" id="GO:0016020">
    <property type="term" value="C:membrane"/>
    <property type="evidence" value="ECO:0000318"/>
    <property type="project" value="GO_Central"/>
</dbReference>
<dbReference type="EMBL" id="DS469660">
    <property type="protein sequence ID" value="EDO36831.1"/>
    <property type="molecule type" value="Genomic_DNA"/>
</dbReference>
<comment type="subcellular location">
    <subcellularLocation>
        <location evidence="1">Cytoplasm</location>
    </subcellularLocation>
</comment>
<dbReference type="Pfam" id="PF02115">
    <property type="entry name" value="Rho_GDI"/>
    <property type="match status" value="1"/>
</dbReference>
<evidence type="ECO:0000256" key="1">
    <source>
        <dbReference type="ARBA" id="ARBA00004496"/>
    </source>
</evidence>
<evidence type="ECO:0000256" key="2">
    <source>
        <dbReference type="ARBA" id="ARBA00009758"/>
    </source>
</evidence>
<keyword evidence="9" id="KW-1185">Reference proteome</keyword>
<dbReference type="OMA" id="MSLVCET"/>
<dbReference type="FunCoup" id="A7SHH6">
    <property type="interactions" value="745"/>
</dbReference>
<dbReference type="STRING" id="45351.A7SHH6"/>
<dbReference type="OrthoDB" id="1683373at2759"/>
<dbReference type="InterPro" id="IPR000406">
    <property type="entry name" value="Rho_GDI"/>
</dbReference>
<feature type="region of interest" description="Disordered" evidence="7">
    <location>
        <begin position="1"/>
        <end position="26"/>
    </location>
</feature>
<dbReference type="HOGENOM" id="CLU_076228_1_1_1"/>
<reference evidence="8 9" key="1">
    <citation type="journal article" date="2007" name="Science">
        <title>Sea anemone genome reveals ancestral eumetazoan gene repertoire and genomic organization.</title>
        <authorList>
            <person name="Putnam N.H."/>
            <person name="Srivastava M."/>
            <person name="Hellsten U."/>
            <person name="Dirks B."/>
            <person name="Chapman J."/>
            <person name="Salamov A."/>
            <person name="Terry A."/>
            <person name="Shapiro H."/>
            <person name="Lindquist E."/>
            <person name="Kapitonov V.V."/>
            <person name="Jurka J."/>
            <person name="Genikhovich G."/>
            <person name="Grigoriev I.V."/>
            <person name="Lucas S.M."/>
            <person name="Steele R.E."/>
            <person name="Finnerty J.R."/>
            <person name="Technau U."/>
            <person name="Martindale M.Q."/>
            <person name="Rokhsar D.S."/>
        </authorList>
    </citation>
    <scope>NUCLEOTIDE SEQUENCE [LARGE SCALE GENOMIC DNA]</scope>
    <source>
        <strain evidence="9">CH2 X CH6</strain>
    </source>
</reference>
<evidence type="ECO:0000256" key="7">
    <source>
        <dbReference type="SAM" id="MobiDB-lite"/>
    </source>
</evidence>
<keyword evidence="3" id="KW-0963">Cytoplasm</keyword>
<dbReference type="SUPFAM" id="SSF81296">
    <property type="entry name" value="E set domains"/>
    <property type="match status" value="1"/>
</dbReference>
<comment type="function">
    <text evidence="4">Inhibits GDP/GTP exchange reaction of RhoB. Interacts specifically with the GDP- and GTP-bound forms of post-translationally processed Rhob and Rhog proteins, both of which show a growth-regulated expression in mammalian cells. Stimulates the release of the GDP-bound but not the GTP-bound RhoB protein. Also inhibits the GDP/GTP exchange of RhoB but shows less ability to inhibit the dissociation of prebound GTP.</text>
</comment>
<dbReference type="GO" id="GO:0005094">
    <property type="term" value="F:Rho GDP-dissociation inhibitor activity"/>
    <property type="evidence" value="ECO:0000318"/>
    <property type="project" value="GO_Central"/>
</dbReference>
<name>A7SHH6_NEMVE</name>
<evidence type="ECO:0000256" key="5">
    <source>
        <dbReference type="ARBA" id="ARBA00073845"/>
    </source>
</evidence>
<dbReference type="InParanoid" id="A7SHH6"/>
<dbReference type="Gene3D" id="2.70.50.30">
    <property type="entry name" value="Coagulation Factor XIII, subunit A, domain 1"/>
    <property type="match status" value="1"/>
</dbReference>
<dbReference type="Proteomes" id="UP000001593">
    <property type="component" value="Unassembled WGS sequence"/>
</dbReference>
<evidence type="ECO:0000256" key="6">
    <source>
        <dbReference type="ARBA" id="ARBA00080671"/>
    </source>
</evidence>
<evidence type="ECO:0000256" key="3">
    <source>
        <dbReference type="ARBA" id="ARBA00022490"/>
    </source>
</evidence>
<dbReference type="PANTHER" id="PTHR10980">
    <property type="entry name" value="RHO GDP-DISSOCIATION INHIBITOR"/>
    <property type="match status" value="1"/>
</dbReference>
<dbReference type="PANTHER" id="PTHR10980:SF3">
    <property type="entry name" value="LD16419P"/>
    <property type="match status" value="1"/>
</dbReference>
<dbReference type="GO" id="GO:0005829">
    <property type="term" value="C:cytosol"/>
    <property type="evidence" value="ECO:0000318"/>
    <property type="project" value="GO_Central"/>
</dbReference>
<evidence type="ECO:0000313" key="8">
    <source>
        <dbReference type="EMBL" id="EDO36831.1"/>
    </source>
</evidence>
<dbReference type="FunFam" id="2.70.50.30:FF:000001">
    <property type="entry name" value="Rho GDP-dissociation inhibitor 1"/>
    <property type="match status" value="1"/>
</dbReference>
<evidence type="ECO:0000256" key="4">
    <source>
        <dbReference type="ARBA" id="ARBA00053735"/>
    </source>
</evidence>
<organism evidence="8 9">
    <name type="scientific">Nematostella vectensis</name>
    <name type="common">Starlet sea anemone</name>
    <dbReference type="NCBI Taxonomy" id="45351"/>
    <lineage>
        <taxon>Eukaryota</taxon>
        <taxon>Metazoa</taxon>
        <taxon>Cnidaria</taxon>
        <taxon>Anthozoa</taxon>
        <taxon>Hexacorallia</taxon>
        <taxon>Actiniaria</taxon>
        <taxon>Edwardsiidae</taxon>
        <taxon>Nematostella</taxon>
    </lineage>
</organism>
<dbReference type="PhylomeDB" id="A7SHH6"/>
<dbReference type="PRINTS" id="PR00492">
    <property type="entry name" value="RHOGDI"/>
</dbReference>
<dbReference type="KEGG" id="nve:5508300"/>
<dbReference type="AlphaFoldDB" id="A7SHH6"/>
<dbReference type="eggNOG" id="KOG3205">
    <property type="taxonomic scope" value="Eukaryota"/>
</dbReference>
<accession>A7SHH6</accession>
<dbReference type="InterPro" id="IPR024792">
    <property type="entry name" value="RhoGDI_dom_sf"/>
</dbReference>
<gene>
    <name evidence="8" type="ORF">NEMVEDRAFT_v1g170702</name>
</gene>
<proteinExistence type="inferred from homology"/>
<protein>
    <recommendedName>
        <fullName evidence="5">Rho GDP-dissociation inhibitor 3</fullName>
    </recommendedName>
    <alternativeName>
        <fullName evidence="6">Rho-GDI gamma</fullName>
    </alternativeName>
</protein>
<evidence type="ECO:0000313" key="9">
    <source>
        <dbReference type="Proteomes" id="UP000001593"/>
    </source>
</evidence>
<dbReference type="InterPro" id="IPR014756">
    <property type="entry name" value="Ig_E-set"/>
</dbReference>
<dbReference type="GO" id="GO:0007266">
    <property type="term" value="P:Rho protein signal transduction"/>
    <property type="evidence" value="ECO:0000318"/>
    <property type="project" value="GO_Central"/>
</dbReference>
<comment type="similarity">
    <text evidence="2">Belongs to the Rho GDI family.</text>
</comment>
<sequence>MSEAEANLKPLDDDEPEETPGYVPPAQKTWEEIQNLDADDEALVKYKQTLLGVTPEELPKGPKNVVVEKVAIVPTDEKGNPVRDPIELDLIGDISKLKDSPITIKEGTYYKIKIIFKVYNDQIISGLRLHNLFYRKGIRVTKDSFMVGSYGPKFEPHEYLTPIDEAPKGMMARGKYIIRSKFIDDDKNSHLEWEWAIEIKKDWQ</sequence>